<comment type="caution">
    <text evidence="3">The sequence shown here is derived from an EMBL/GenBank/DDBJ whole genome shotgun (WGS) entry which is preliminary data.</text>
</comment>
<evidence type="ECO:0000313" key="3">
    <source>
        <dbReference type="EMBL" id="KAF6162392.1"/>
    </source>
</evidence>
<evidence type="ECO:0000256" key="2">
    <source>
        <dbReference type="SAM" id="MobiDB-lite"/>
    </source>
</evidence>
<keyword evidence="1" id="KW-0175">Coiled coil</keyword>
<name>A0A7J7N5S3_9MAGN</name>
<gene>
    <name evidence="3" type="ORF">GIB67_012540</name>
</gene>
<feature type="coiled-coil region" evidence="1">
    <location>
        <begin position="160"/>
        <end position="187"/>
    </location>
</feature>
<feature type="non-terminal residue" evidence="3">
    <location>
        <position position="1"/>
    </location>
</feature>
<feature type="compositionally biased region" description="Gly residues" evidence="2">
    <location>
        <begin position="11"/>
        <end position="33"/>
    </location>
</feature>
<feature type="compositionally biased region" description="Basic and acidic residues" evidence="2">
    <location>
        <begin position="1"/>
        <end position="10"/>
    </location>
</feature>
<sequence length="296" mass="32867">NFDKNDDGRILGDGGGIDDGVGSPIRGGVGGGLSQREHIEGQNEDISRFEEEISNLKLAKEVADLAKLELLEALKLKTDQCKRLKESNDRLQADLQGKQDLSKTEKKLNDKNLECNLLKETNKKLLKDVCSLKNSLADLNVQLEKKLNFVLHSEANVVGVEDWKQKYDELSVKYEEAQRKLSERDKNGVWRLTLKGAIEEREGDFQDPDVPTWVELAENGRDSLPHTHLPPLHLDLDNTPQMDTRAPQLSAGFLCSNLFKNVTSAGGTTQAITTTFALKVGEMSDIMETDSGVHTS</sequence>
<dbReference type="Proteomes" id="UP000541444">
    <property type="component" value="Unassembled WGS sequence"/>
</dbReference>
<proteinExistence type="predicted"/>
<protein>
    <submittedName>
        <fullName evidence="3">Uncharacterized protein</fullName>
    </submittedName>
</protein>
<keyword evidence="4" id="KW-1185">Reference proteome</keyword>
<evidence type="ECO:0000313" key="4">
    <source>
        <dbReference type="Proteomes" id="UP000541444"/>
    </source>
</evidence>
<organism evidence="3 4">
    <name type="scientific">Kingdonia uniflora</name>
    <dbReference type="NCBI Taxonomy" id="39325"/>
    <lineage>
        <taxon>Eukaryota</taxon>
        <taxon>Viridiplantae</taxon>
        <taxon>Streptophyta</taxon>
        <taxon>Embryophyta</taxon>
        <taxon>Tracheophyta</taxon>
        <taxon>Spermatophyta</taxon>
        <taxon>Magnoliopsida</taxon>
        <taxon>Ranunculales</taxon>
        <taxon>Circaeasteraceae</taxon>
        <taxon>Kingdonia</taxon>
    </lineage>
</organism>
<feature type="coiled-coil region" evidence="1">
    <location>
        <begin position="39"/>
        <end position="128"/>
    </location>
</feature>
<dbReference type="EMBL" id="JACGCM010001038">
    <property type="protein sequence ID" value="KAF6162392.1"/>
    <property type="molecule type" value="Genomic_DNA"/>
</dbReference>
<dbReference type="AlphaFoldDB" id="A0A7J7N5S3"/>
<evidence type="ECO:0000256" key="1">
    <source>
        <dbReference type="SAM" id="Coils"/>
    </source>
</evidence>
<reference evidence="3 4" key="1">
    <citation type="journal article" date="2020" name="IScience">
        <title>Genome Sequencing of the Endangered Kingdonia uniflora (Circaeasteraceae, Ranunculales) Reveals Potential Mechanisms of Evolutionary Specialization.</title>
        <authorList>
            <person name="Sun Y."/>
            <person name="Deng T."/>
            <person name="Zhang A."/>
            <person name="Moore M.J."/>
            <person name="Landis J.B."/>
            <person name="Lin N."/>
            <person name="Zhang H."/>
            <person name="Zhang X."/>
            <person name="Huang J."/>
            <person name="Zhang X."/>
            <person name="Sun H."/>
            <person name="Wang H."/>
        </authorList>
    </citation>
    <scope>NUCLEOTIDE SEQUENCE [LARGE SCALE GENOMIC DNA]</scope>
    <source>
        <strain evidence="3">TB1705</strain>
        <tissue evidence="3">Leaf</tissue>
    </source>
</reference>
<accession>A0A7J7N5S3</accession>
<feature type="region of interest" description="Disordered" evidence="2">
    <location>
        <begin position="1"/>
        <end position="35"/>
    </location>
</feature>